<accession>A0ACA9MZR3</accession>
<reference evidence="1" key="1">
    <citation type="submission" date="2021-06" db="EMBL/GenBank/DDBJ databases">
        <authorList>
            <person name="Kallberg Y."/>
            <person name="Tangrot J."/>
            <person name="Rosling A."/>
        </authorList>
    </citation>
    <scope>NUCLEOTIDE SEQUENCE</scope>
    <source>
        <strain evidence="1">CL356</strain>
    </source>
</reference>
<name>A0ACA9MZR3_9GLOM</name>
<dbReference type="Proteomes" id="UP000789525">
    <property type="component" value="Unassembled WGS sequence"/>
</dbReference>
<evidence type="ECO:0000313" key="1">
    <source>
        <dbReference type="EMBL" id="CAG8624168.1"/>
    </source>
</evidence>
<keyword evidence="2" id="KW-1185">Reference proteome</keyword>
<proteinExistence type="predicted"/>
<sequence length="267" mass="29851">MGGVRPALSDSGAAVVDSDRSDYQLTSRLDYDLVAHQVVRGLMSDFETLDSIEEGVLLGPSKKSFRRLLPVIIYIGDEALEDAIQLLQVQDLFWKFIRVTLETFNLLANILQDHPVFYNQSTNGQISVEEQVAITLYHLGHCGNGVSLTKIGNWAGCGHGTIHLITQRVLTAIYDSSFRKKAIFLPSEEEKEALRGWAESKSCPEWRNGWCGVDGARDLEGLIPQDRELWGFFPLKRDSKGFRGIQGDLEGFGEGFGGTLRNRDWET</sequence>
<organism evidence="1 2">
    <name type="scientific">Acaulospora colombiana</name>
    <dbReference type="NCBI Taxonomy" id="27376"/>
    <lineage>
        <taxon>Eukaryota</taxon>
        <taxon>Fungi</taxon>
        <taxon>Fungi incertae sedis</taxon>
        <taxon>Mucoromycota</taxon>
        <taxon>Glomeromycotina</taxon>
        <taxon>Glomeromycetes</taxon>
        <taxon>Diversisporales</taxon>
        <taxon>Acaulosporaceae</taxon>
        <taxon>Acaulospora</taxon>
    </lineage>
</organism>
<comment type="caution">
    <text evidence="1">The sequence shown here is derived from an EMBL/GenBank/DDBJ whole genome shotgun (WGS) entry which is preliminary data.</text>
</comment>
<evidence type="ECO:0000313" key="2">
    <source>
        <dbReference type="Proteomes" id="UP000789525"/>
    </source>
</evidence>
<protein>
    <submittedName>
        <fullName evidence="1">3103_t:CDS:1</fullName>
    </submittedName>
</protein>
<dbReference type="EMBL" id="CAJVPT010017156">
    <property type="protein sequence ID" value="CAG8624168.1"/>
    <property type="molecule type" value="Genomic_DNA"/>
</dbReference>
<gene>
    <name evidence="1" type="ORF">ACOLOM_LOCUS7429</name>
</gene>